<organism evidence="2 3">
    <name type="scientific">Sphingomonas caseinilyticus</name>
    <dbReference type="NCBI Taxonomy" id="2908205"/>
    <lineage>
        <taxon>Bacteria</taxon>
        <taxon>Pseudomonadati</taxon>
        <taxon>Pseudomonadota</taxon>
        <taxon>Alphaproteobacteria</taxon>
        <taxon>Sphingomonadales</taxon>
        <taxon>Sphingomonadaceae</taxon>
        <taxon>Sphingomonas</taxon>
    </lineage>
</organism>
<feature type="transmembrane region" description="Helical" evidence="1">
    <location>
        <begin position="309"/>
        <end position="334"/>
    </location>
</feature>
<evidence type="ECO:0000256" key="1">
    <source>
        <dbReference type="SAM" id="Phobius"/>
    </source>
</evidence>
<dbReference type="Pfam" id="PF03929">
    <property type="entry name" value="PepSY_TM"/>
    <property type="match status" value="1"/>
</dbReference>
<keyword evidence="3" id="KW-1185">Reference proteome</keyword>
<feature type="transmembrane region" description="Helical" evidence="1">
    <location>
        <begin position="173"/>
        <end position="193"/>
    </location>
</feature>
<dbReference type="RefSeq" id="WP_249904075.1">
    <property type="nucleotide sequence ID" value="NZ_JAMGBA010000002.1"/>
</dbReference>
<dbReference type="PANTHER" id="PTHR34219:SF3">
    <property type="entry name" value="BLL7967 PROTEIN"/>
    <property type="match status" value="1"/>
</dbReference>
<name>A0ABT0RUH8_9SPHN</name>
<proteinExistence type="predicted"/>
<sequence length="354" mass="38820">MKLLSILHRWSGGFLGLLLAILGLTGTLLVWEGEWISLPGANAPVVEQVGTMGQIAARESAAGAARITFASEEIGLHHVAREGGAGSYVAQDGTTVASWSSQWERPELWIFDLHHHLFSGHNGELVTGWAGVFGLLFVVTGSILWWRSRRAFRWRLLPAKWKPGPIVAHHRDIGIIVAPLLLVSFLTGAGMIFDDATKWVLSPFGKIEQKKPPEVEPAAGVAPVALMLNEAKARFPDAALRRLTIPSKPGQAYSVRMRQPFEWTPNGRTTLFFDGQGKFLRADNPADGSQASSINEKLYPIHTGKTDSLIWKLLMTLSGVGLTFLGSLTTWSFWVRKAKRKPVRPARPMAAEPA</sequence>
<dbReference type="EMBL" id="JAMGBA010000002">
    <property type="protein sequence ID" value="MCL6698682.1"/>
    <property type="molecule type" value="Genomic_DNA"/>
</dbReference>
<dbReference type="PANTHER" id="PTHR34219">
    <property type="entry name" value="IRON-REGULATED INNER MEMBRANE PROTEIN-RELATED"/>
    <property type="match status" value="1"/>
</dbReference>
<evidence type="ECO:0000313" key="2">
    <source>
        <dbReference type="EMBL" id="MCL6698682.1"/>
    </source>
</evidence>
<dbReference type="InterPro" id="IPR005625">
    <property type="entry name" value="PepSY-ass_TM"/>
</dbReference>
<protein>
    <submittedName>
        <fullName evidence="2">PepSY domain-containing protein</fullName>
    </submittedName>
</protein>
<dbReference type="Proteomes" id="UP001203410">
    <property type="component" value="Unassembled WGS sequence"/>
</dbReference>
<evidence type="ECO:0000313" key="3">
    <source>
        <dbReference type="Proteomes" id="UP001203410"/>
    </source>
</evidence>
<comment type="caution">
    <text evidence="2">The sequence shown here is derived from an EMBL/GenBank/DDBJ whole genome shotgun (WGS) entry which is preliminary data.</text>
</comment>
<reference evidence="2 3" key="1">
    <citation type="submission" date="2022-05" db="EMBL/GenBank/DDBJ databases">
        <authorList>
            <person name="Jo J.-H."/>
            <person name="Im W.-T."/>
        </authorList>
    </citation>
    <scope>NUCLEOTIDE SEQUENCE [LARGE SCALE GENOMIC DNA]</scope>
    <source>
        <strain evidence="2 3">NSE70-1</strain>
    </source>
</reference>
<keyword evidence="1" id="KW-1133">Transmembrane helix</keyword>
<feature type="transmembrane region" description="Helical" evidence="1">
    <location>
        <begin position="126"/>
        <end position="146"/>
    </location>
</feature>
<keyword evidence="1" id="KW-0812">Transmembrane</keyword>
<feature type="transmembrane region" description="Helical" evidence="1">
    <location>
        <begin position="12"/>
        <end position="31"/>
    </location>
</feature>
<keyword evidence="1" id="KW-0472">Membrane</keyword>
<accession>A0ABT0RUH8</accession>
<gene>
    <name evidence="2" type="ORF">LZ496_07765</name>
</gene>